<accession>A0A383U0R0</accession>
<keyword evidence="1" id="KW-0732">Signal</keyword>
<gene>
    <name evidence="2" type="ORF">SAMEA104719789_01154</name>
</gene>
<dbReference type="Proteomes" id="UP000262142">
    <property type="component" value="Unassembled WGS sequence"/>
</dbReference>
<feature type="chain" id="PRO_5016690807" evidence="1">
    <location>
        <begin position="24"/>
        <end position="81"/>
    </location>
</feature>
<name>A0A383U0R0_9FLAO</name>
<evidence type="ECO:0000256" key="1">
    <source>
        <dbReference type="SAM" id="SignalP"/>
    </source>
</evidence>
<feature type="signal peptide" evidence="1">
    <location>
        <begin position="1"/>
        <end position="23"/>
    </location>
</feature>
<dbReference type="RefSeq" id="WP_119059447.1">
    <property type="nucleotide sequence ID" value="NZ_UNSC01000004.1"/>
</dbReference>
<reference evidence="2 3" key="1">
    <citation type="submission" date="2018-09" db="EMBL/GenBank/DDBJ databases">
        <authorList>
            <consortium name="Pathogen Informatics"/>
        </authorList>
    </citation>
    <scope>NUCLEOTIDE SEQUENCE [LARGE SCALE GENOMIC DNA]</scope>
    <source>
        <strain evidence="2 3">OH-22767</strain>
    </source>
</reference>
<proteinExistence type="predicted"/>
<evidence type="ECO:0000313" key="2">
    <source>
        <dbReference type="EMBL" id="SZD73090.1"/>
    </source>
</evidence>
<dbReference type="EMBL" id="UNSC01000004">
    <property type="protein sequence ID" value="SZD73090.1"/>
    <property type="molecule type" value="Genomic_DNA"/>
</dbReference>
<dbReference type="AlphaFoldDB" id="A0A383U0R0"/>
<evidence type="ECO:0000313" key="3">
    <source>
        <dbReference type="Proteomes" id="UP000262142"/>
    </source>
</evidence>
<organism evidence="2 3">
    <name type="scientific">Candidatus Ornithobacterium hominis</name>
    <dbReference type="NCBI Taxonomy" id="2497989"/>
    <lineage>
        <taxon>Bacteria</taxon>
        <taxon>Pseudomonadati</taxon>
        <taxon>Bacteroidota</taxon>
        <taxon>Flavobacteriia</taxon>
        <taxon>Flavobacteriales</taxon>
        <taxon>Weeksellaceae</taxon>
        <taxon>Ornithobacterium</taxon>
    </lineage>
</organism>
<keyword evidence="3" id="KW-1185">Reference proteome</keyword>
<sequence length="81" mass="9025">MSLKNKISFLFSLLFLVSSLCYAKNVANPTAKQILIAQAKNGNNDAKKIFDVEAELKAYSEAKLGKGFHQISESIEILQKY</sequence>
<dbReference type="OrthoDB" id="10016365at2"/>
<protein>
    <submittedName>
        <fullName evidence="2">Uncharacterized protein</fullName>
    </submittedName>
</protein>